<proteinExistence type="predicted"/>
<dbReference type="AlphaFoldDB" id="A0A366Y5W4"/>
<dbReference type="Proteomes" id="UP000253314">
    <property type="component" value="Unassembled WGS sequence"/>
</dbReference>
<dbReference type="GO" id="GO:0016787">
    <property type="term" value="F:hydrolase activity"/>
    <property type="evidence" value="ECO:0007669"/>
    <property type="project" value="UniProtKB-KW"/>
</dbReference>
<organism evidence="7 8">
    <name type="scientific">Bacillus taeanensis</name>
    <dbReference type="NCBI Taxonomy" id="273032"/>
    <lineage>
        <taxon>Bacteria</taxon>
        <taxon>Bacillati</taxon>
        <taxon>Bacillota</taxon>
        <taxon>Bacilli</taxon>
        <taxon>Bacillales</taxon>
        <taxon>Bacillaceae</taxon>
        <taxon>Bacillus</taxon>
    </lineage>
</organism>
<dbReference type="SMART" id="SM00316">
    <property type="entry name" value="S1"/>
    <property type="match status" value="1"/>
</dbReference>
<dbReference type="EMBL" id="QOCW01000001">
    <property type="protein sequence ID" value="RBW71601.1"/>
    <property type="molecule type" value="Genomic_DNA"/>
</dbReference>
<dbReference type="PROSITE" id="PS50126">
    <property type="entry name" value="S1"/>
    <property type="match status" value="1"/>
</dbReference>
<comment type="caution">
    <text evidence="7">The sequence shown here is derived from an EMBL/GenBank/DDBJ whole genome shotgun (WGS) entry which is preliminary data.</text>
</comment>
<dbReference type="GO" id="GO:0006364">
    <property type="term" value="P:rRNA processing"/>
    <property type="evidence" value="ECO:0007669"/>
    <property type="project" value="TreeGrafter"/>
</dbReference>
<evidence type="ECO:0000256" key="5">
    <source>
        <dbReference type="ARBA" id="ARBA00022884"/>
    </source>
</evidence>
<dbReference type="Gene3D" id="2.40.50.140">
    <property type="entry name" value="Nucleic acid-binding proteins"/>
    <property type="match status" value="1"/>
</dbReference>
<evidence type="ECO:0000313" key="7">
    <source>
        <dbReference type="EMBL" id="RBW71601.1"/>
    </source>
</evidence>
<dbReference type="GO" id="GO:0003723">
    <property type="term" value="F:RNA binding"/>
    <property type="evidence" value="ECO:0007669"/>
    <property type="project" value="UniProtKB-KW"/>
</dbReference>
<keyword evidence="3" id="KW-0378">Hydrolase</keyword>
<evidence type="ECO:0000256" key="2">
    <source>
        <dbReference type="ARBA" id="ARBA00022723"/>
    </source>
</evidence>
<evidence type="ECO:0000256" key="4">
    <source>
        <dbReference type="ARBA" id="ARBA00022842"/>
    </source>
</evidence>
<accession>A0A366Y5W4</accession>
<dbReference type="InterPro" id="IPR004659">
    <property type="entry name" value="RNase_E/G"/>
</dbReference>
<keyword evidence="2" id="KW-0479">Metal-binding</keyword>
<dbReference type="SUPFAM" id="SSF50249">
    <property type="entry name" value="Nucleic acid-binding proteins"/>
    <property type="match status" value="1"/>
</dbReference>
<evidence type="ECO:0000256" key="3">
    <source>
        <dbReference type="ARBA" id="ARBA00022801"/>
    </source>
</evidence>
<dbReference type="OrthoDB" id="9804278at2"/>
<dbReference type="Pfam" id="PF10150">
    <property type="entry name" value="RNase_E_G"/>
    <property type="match status" value="1"/>
</dbReference>
<evidence type="ECO:0000313" key="8">
    <source>
        <dbReference type="Proteomes" id="UP000253314"/>
    </source>
</evidence>
<dbReference type="Gene3D" id="3.40.1260.20">
    <property type="entry name" value="Ribonuclease E, catalytic domain"/>
    <property type="match status" value="1"/>
</dbReference>
<keyword evidence="5" id="KW-0694">RNA-binding</keyword>
<dbReference type="NCBIfam" id="TIGR00757">
    <property type="entry name" value="RNaseEG"/>
    <property type="match status" value="1"/>
</dbReference>
<evidence type="ECO:0000256" key="1">
    <source>
        <dbReference type="ARBA" id="ARBA00001946"/>
    </source>
</evidence>
<dbReference type="GO" id="GO:0004540">
    <property type="term" value="F:RNA nuclease activity"/>
    <property type="evidence" value="ECO:0007669"/>
    <property type="project" value="InterPro"/>
</dbReference>
<sequence length="488" mass="56399">MKKILMNLTTRQQRVAIVENGKTIEFFVQESESEETVGNIYKGKVTKVLPGMQAVFVDIGMDKNGYLSRDELAQERLQGKSQISQAVKEGEEILVQVTKEAVGTKGPRLTEKVSIPGIYMVFMPKDQYIGVSKNMPQGIRASWREFGKNLCENKEGVIIRTAAQNHSFEEASQEFFYLKKVWKNILANAKHVSRPSLVYRDLTLTSKVIRDFAFHKIEEIIVDDYEEWRKLSERLSPYPQLKDKLILYKEKEQLFLYYGIESELLKALKRIVWLKDGIYLVIDQTEALTSIDVNTGKFTGKINLRETVLKANKEAAKEIARQLRLRDIGGIILIDFISMKTKEDEQLVIDELTNALKYDRVTAKIFGFTKLGLLEMTRKKERKTLLESHSVRCEVCDGTGYHLSLETVLFRIERDLLEYRHTIEEAIWLEVSSEIYHELKKSVDHYEAYLEDKIGRKLIVTESVSSTREEYKIRHIGSAADIHKRINS</sequence>
<dbReference type="InterPro" id="IPR012340">
    <property type="entry name" value="NA-bd_OB-fold"/>
</dbReference>
<keyword evidence="4" id="KW-0460">Magnesium</keyword>
<dbReference type="GO" id="GO:0046872">
    <property type="term" value="F:metal ion binding"/>
    <property type="evidence" value="ECO:0007669"/>
    <property type="project" value="UniProtKB-KW"/>
</dbReference>
<dbReference type="CDD" id="cd04453">
    <property type="entry name" value="S1_RNase_E"/>
    <property type="match status" value="1"/>
</dbReference>
<keyword evidence="8" id="KW-1185">Reference proteome</keyword>
<dbReference type="Pfam" id="PF00575">
    <property type="entry name" value="S1"/>
    <property type="match status" value="1"/>
</dbReference>
<feature type="domain" description="S1 motif" evidence="6">
    <location>
        <begin position="38"/>
        <end position="112"/>
    </location>
</feature>
<dbReference type="RefSeq" id="WP_113804302.1">
    <property type="nucleotide sequence ID" value="NZ_QOCW01000001.1"/>
</dbReference>
<gene>
    <name evidence="7" type="ORF">DS031_02310</name>
</gene>
<reference evidence="7 8" key="1">
    <citation type="submission" date="2018-07" db="EMBL/GenBank/DDBJ databases">
        <title>Lottiidibacillus patelloidae gen. nov., sp. nov., isolated from the intestinal tract of a marine limpet and the reclassification of B. taeanensis BH030017T, B. algicola KMM 3737T and B. hwajinpoensis SW-72T as genus Lottiidibacillus.</title>
        <authorList>
            <person name="Liu R."/>
            <person name="Huang Z."/>
        </authorList>
    </citation>
    <scope>NUCLEOTIDE SEQUENCE [LARGE SCALE GENOMIC DNA]</scope>
    <source>
        <strain evidence="7 8">BH030017</strain>
    </source>
</reference>
<dbReference type="PANTHER" id="PTHR30001:SF0">
    <property type="entry name" value="RIBONUCLEASE G"/>
    <property type="match status" value="1"/>
</dbReference>
<dbReference type="GO" id="GO:0005737">
    <property type="term" value="C:cytoplasm"/>
    <property type="evidence" value="ECO:0007669"/>
    <property type="project" value="TreeGrafter"/>
</dbReference>
<dbReference type="InterPro" id="IPR003029">
    <property type="entry name" value="S1_domain"/>
</dbReference>
<comment type="cofactor">
    <cofactor evidence="1">
        <name>Mg(2+)</name>
        <dbReference type="ChEBI" id="CHEBI:18420"/>
    </cofactor>
</comment>
<dbReference type="PANTHER" id="PTHR30001">
    <property type="entry name" value="RIBONUCLEASE"/>
    <property type="match status" value="1"/>
</dbReference>
<evidence type="ECO:0000259" key="6">
    <source>
        <dbReference type="PROSITE" id="PS50126"/>
    </source>
</evidence>
<name>A0A366Y5W4_9BACI</name>
<protein>
    <submittedName>
        <fullName evidence="7">Ribonuclease E/G</fullName>
    </submittedName>
</protein>
<dbReference type="InterPro" id="IPR019307">
    <property type="entry name" value="RNA-bd_AU-1/RNase_E/G"/>
</dbReference>